<dbReference type="InterPro" id="IPR002104">
    <property type="entry name" value="Integrase_catalytic"/>
</dbReference>
<evidence type="ECO:0000256" key="2">
    <source>
        <dbReference type="SAM" id="Coils"/>
    </source>
</evidence>
<evidence type="ECO:0000313" key="5">
    <source>
        <dbReference type="Proteomes" id="UP000705508"/>
    </source>
</evidence>
<keyword evidence="2" id="KW-0175">Coiled coil</keyword>
<accession>A0A939BHR7</accession>
<proteinExistence type="predicted"/>
<evidence type="ECO:0000259" key="3">
    <source>
        <dbReference type="PROSITE" id="PS51898"/>
    </source>
</evidence>
<dbReference type="RefSeq" id="WP_204907370.1">
    <property type="nucleotide sequence ID" value="NZ_JACJKS010000024.1"/>
</dbReference>
<reference evidence="4" key="1">
    <citation type="submission" date="2020-08" db="EMBL/GenBank/DDBJ databases">
        <authorList>
            <person name="Cejkova D."/>
            <person name="Kubasova T."/>
            <person name="Jahodarova E."/>
            <person name="Rychlik I."/>
        </authorList>
    </citation>
    <scope>NUCLEOTIDE SEQUENCE</scope>
    <source>
        <strain evidence="4">An582</strain>
    </source>
</reference>
<feature type="coiled-coil region" evidence="2">
    <location>
        <begin position="289"/>
        <end position="316"/>
    </location>
</feature>
<protein>
    <submittedName>
        <fullName evidence="4">Tyrosine-type recombinase/integrase</fullName>
    </submittedName>
</protein>
<dbReference type="SUPFAM" id="SSF56349">
    <property type="entry name" value="DNA breaking-rejoining enzymes"/>
    <property type="match status" value="1"/>
</dbReference>
<dbReference type="PROSITE" id="PS51898">
    <property type="entry name" value="TYR_RECOMBINASE"/>
    <property type="match status" value="1"/>
</dbReference>
<sequence>MDNRIYLWDLYDEAEKAKFLKKQINKNPYYDLEPIPASKLREEITDFIKWRSTQVCLTRLYNDLQQFKKVCRFLQDTAKPGSSLHDISAEAWIKRFKIWMFKEQMPLYKRQTAINGNTLMVKAREISYLERMLKFLSTDNRQEEEKDIWELDKLGIEFRANPIKRVRTLNFTKISQDGIRQEVKKGIYLNLQSEAIACVIKELTAVRRLSRYLEERQPDIQSCKDISRKVVEEYLTYLKTEATETKHFHADLNRLRCLLESIGQMCDYPNLIGLFLTRDIPQTPKAAFKTYSDEELKRLNREIVKLDEQTARLMIIHQMLGTRISDTLTLAPDCLSEKNGEIIIRIRQMKTKPYEKPISAELAALIQMAIDYTKEKYGDTPYIFVDDKDTAHAMPYTKVQYRVTAMIYDKDLRDDNGELFGFSTHIYRHYYGVKLTEMHLDDWTIAKLLGHSSVRNVKYYRKMSNQLLADETRKARQKLSAIILNNLDGWEDEYEQIRKDGRL</sequence>
<dbReference type="InterPro" id="IPR011010">
    <property type="entry name" value="DNA_brk_join_enz"/>
</dbReference>
<dbReference type="Gene3D" id="1.10.443.10">
    <property type="entry name" value="Intergrase catalytic core"/>
    <property type="match status" value="1"/>
</dbReference>
<dbReference type="GO" id="GO:0015074">
    <property type="term" value="P:DNA integration"/>
    <property type="evidence" value="ECO:0007669"/>
    <property type="project" value="InterPro"/>
</dbReference>
<comment type="caution">
    <text evidence="4">The sequence shown here is derived from an EMBL/GenBank/DDBJ whole genome shotgun (WGS) entry which is preliminary data.</text>
</comment>
<dbReference type="Pfam" id="PF00589">
    <property type="entry name" value="Phage_integrase"/>
    <property type="match status" value="1"/>
</dbReference>
<organism evidence="4 5">
    <name type="scientific">Mordavella massiliensis</name>
    <dbReference type="NCBI Taxonomy" id="1871024"/>
    <lineage>
        <taxon>Bacteria</taxon>
        <taxon>Bacillati</taxon>
        <taxon>Bacillota</taxon>
        <taxon>Clostridia</taxon>
        <taxon>Eubacteriales</taxon>
        <taxon>Clostridiaceae</taxon>
        <taxon>Mordavella</taxon>
    </lineage>
</organism>
<dbReference type="GO" id="GO:0006310">
    <property type="term" value="P:DNA recombination"/>
    <property type="evidence" value="ECO:0007669"/>
    <property type="project" value="UniProtKB-KW"/>
</dbReference>
<dbReference type="Proteomes" id="UP000705508">
    <property type="component" value="Unassembled WGS sequence"/>
</dbReference>
<evidence type="ECO:0000313" key="4">
    <source>
        <dbReference type="EMBL" id="MBM6949373.1"/>
    </source>
</evidence>
<dbReference type="CDD" id="cd00397">
    <property type="entry name" value="DNA_BRE_C"/>
    <property type="match status" value="1"/>
</dbReference>
<name>A0A939BHR7_9CLOT</name>
<gene>
    <name evidence="4" type="ORF">H6A20_12085</name>
</gene>
<reference evidence="4" key="2">
    <citation type="journal article" date="2021" name="Sci. Rep.">
        <title>The distribution of antibiotic resistance genes in chicken gut microbiota commensals.</title>
        <authorList>
            <person name="Juricova H."/>
            <person name="Matiasovicova J."/>
            <person name="Kubasova T."/>
            <person name="Cejkova D."/>
            <person name="Rychlik I."/>
        </authorList>
    </citation>
    <scope>NUCLEOTIDE SEQUENCE</scope>
    <source>
        <strain evidence="4">An582</strain>
    </source>
</reference>
<dbReference type="AlphaFoldDB" id="A0A939BHR7"/>
<feature type="domain" description="Tyr recombinase" evidence="3">
    <location>
        <begin position="286"/>
        <end position="473"/>
    </location>
</feature>
<dbReference type="EMBL" id="JACJKS010000024">
    <property type="protein sequence ID" value="MBM6949373.1"/>
    <property type="molecule type" value="Genomic_DNA"/>
</dbReference>
<dbReference type="InterPro" id="IPR013762">
    <property type="entry name" value="Integrase-like_cat_sf"/>
</dbReference>
<keyword evidence="1" id="KW-0233">DNA recombination</keyword>
<dbReference type="GO" id="GO:0003677">
    <property type="term" value="F:DNA binding"/>
    <property type="evidence" value="ECO:0007669"/>
    <property type="project" value="InterPro"/>
</dbReference>
<evidence type="ECO:0000256" key="1">
    <source>
        <dbReference type="ARBA" id="ARBA00023172"/>
    </source>
</evidence>